<dbReference type="InterPro" id="IPR052901">
    <property type="entry name" value="Bact_TGase-like"/>
</dbReference>
<dbReference type="Pfam" id="PF01841">
    <property type="entry name" value="Transglut_core"/>
    <property type="match status" value="1"/>
</dbReference>
<protein>
    <submittedName>
        <fullName evidence="3">Transglutaminase domain-containing protein</fullName>
    </submittedName>
</protein>
<dbReference type="PANTHER" id="PTHR42736:SF1">
    <property type="entry name" value="PROTEIN-GLUTAMINE GAMMA-GLUTAMYLTRANSFERASE"/>
    <property type="match status" value="1"/>
</dbReference>
<feature type="domain" description="Transglutaminase-like" evidence="2">
    <location>
        <begin position="469"/>
        <end position="542"/>
    </location>
</feature>
<feature type="transmembrane region" description="Helical" evidence="1">
    <location>
        <begin position="139"/>
        <end position="156"/>
    </location>
</feature>
<feature type="transmembrane region" description="Helical" evidence="1">
    <location>
        <begin position="30"/>
        <end position="51"/>
    </location>
</feature>
<sequence>MKLKNNKWMAFVVYLNMVFFFRLMRSSYDIISFNYTYVTVVFIFTFVFYYIYEEFLIYKKYKALILILIIIIGSIFMFLKREEVIIFFKETIENVSSINSNLAEGKGTNFYQFKNIILLLLPVFSIITFFLYSKGFTKFLLVINTLAMLFFWYLDYERAMEGNLFYYALICVIGFSAESNLRNMKKINMHNIRPNIKKGNILSQVIFYGILIGMTIKITPTEVKGKYEEILIERVRDIITVEDKEGKFSGKRYGLSVSGYNDSDKTLGGKITLDNKSVMKVKANKSYHLKGSVKDIYTGSSWTTITNDSRDSLNTSTNKYLYRYEEVKKDELYIKPEGIKSSTIFTPIYTLSINLQDDREIYKNEDTDIYVASKPLYQGYKIDFIEEERVVELLPKVNTYYGDINLDRYTQLPPTVTDRTKKLVYDIVKDTKDPLEKSKKIREYLEKNYSYSLEVSEVPEESDFVDYFLFEEKKGYCVYFATATTVMNRIAGIPARYVEGFKMPNEKYDSDFYMITNKDAHAWSEILVDAPNMIWSINDAAPTAREYEISLIRPIIPSRNNQNPDEEFMQKPNKKAVDEIEDSHNKNTNENTFFNIYNIFKIISIILIILYVIIKISMEKWRKNIILNGKSYKFSYFYLERRLKTIKIKRELTETEGDFVKRINDIELRNMCSDLVENLYKEYYGGYNPDAFSWNEFYFTLEKYLKTQGKIKYYLFKYILPYRIKTTP</sequence>
<feature type="transmembrane region" description="Helical" evidence="1">
    <location>
        <begin position="162"/>
        <end position="181"/>
    </location>
</feature>
<accession>A0ABS6EYR4</accession>
<dbReference type="InterPro" id="IPR002931">
    <property type="entry name" value="Transglutaminase-like"/>
</dbReference>
<organism evidence="3 4">
    <name type="scientific">Clostridium simiarum</name>
    <dbReference type="NCBI Taxonomy" id="2841506"/>
    <lineage>
        <taxon>Bacteria</taxon>
        <taxon>Bacillati</taxon>
        <taxon>Bacillota</taxon>
        <taxon>Clostridia</taxon>
        <taxon>Eubacteriales</taxon>
        <taxon>Clostridiaceae</taxon>
        <taxon>Clostridium</taxon>
    </lineage>
</organism>
<keyword evidence="1" id="KW-1133">Transmembrane helix</keyword>
<keyword evidence="4" id="KW-1185">Reference proteome</keyword>
<feature type="transmembrane region" description="Helical" evidence="1">
    <location>
        <begin position="63"/>
        <end position="79"/>
    </location>
</feature>
<comment type="caution">
    <text evidence="3">The sequence shown here is derived from an EMBL/GenBank/DDBJ whole genome shotgun (WGS) entry which is preliminary data.</text>
</comment>
<feature type="transmembrane region" description="Helical" evidence="1">
    <location>
        <begin position="201"/>
        <end position="219"/>
    </location>
</feature>
<evidence type="ECO:0000259" key="2">
    <source>
        <dbReference type="SMART" id="SM00460"/>
    </source>
</evidence>
<dbReference type="SMART" id="SM00460">
    <property type="entry name" value="TGc"/>
    <property type="match status" value="1"/>
</dbReference>
<feature type="transmembrane region" description="Helical" evidence="1">
    <location>
        <begin position="7"/>
        <end position="24"/>
    </location>
</feature>
<gene>
    <name evidence="3" type="ORF">KQI89_06265</name>
</gene>
<keyword evidence="1" id="KW-0812">Transmembrane</keyword>
<evidence type="ECO:0000313" key="4">
    <source>
        <dbReference type="Proteomes" id="UP000736583"/>
    </source>
</evidence>
<dbReference type="PANTHER" id="PTHR42736">
    <property type="entry name" value="PROTEIN-GLUTAMINE GAMMA-GLUTAMYLTRANSFERASE"/>
    <property type="match status" value="1"/>
</dbReference>
<feature type="transmembrane region" description="Helical" evidence="1">
    <location>
        <begin position="116"/>
        <end position="132"/>
    </location>
</feature>
<feature type="transmembrane region" description="Helical" evidence="1">
    <location>
        <begin position="594"/>
        <end position="614"/>
    </location>
</feature>
<dbReference type="RefSeq" id="WP_216456352.1">
    <property type="nucleotide sequence ID" value="NZ_JAHLQL010000001.1"/>
</dbReference>
<name>A0ABS6EYR4_9CLOT</name>
<evidence type="ECO:0000313" key="3">
    <source>
        <dbReference type="EMBL" id="MBU5591360.1"/>
    </source>
</evidence>
<dbReference type="Proteomes" id="UP000736583">
    <property type="component" value="Unassembled WGS sequence"/>
</dbReference>
<keyword evidence="1" id="KW-0472">Membrane</keyword>
<proteinExistence type="predicted"/>
<dbReference type="EMBL" id="JAHLQL010000001">
    <property type="protein sequence ID" value="MBU5591360.1"/>
    <property type="molecule type" value="Genomic_DNA"/>
</dbReference>
<reference evidence="3 4" key="1">
    <citation type="submission" date="2021-06" db="EMBL/GenBank/DDBJ databases">
        <authorList>
            <person name="Sun Q."/>
            <person name="Li D."/>
        </authorList>
    </citation>
    <scope>NUCLEOTIDE SEQUENCE [LARGE SCALE GENOMIC DNA]</scope>
    <source>
        <strain evidence="3 4">MSJ-4</strain>
    </source>
</reference>
<evidence type="ECO:0000256" key="1">
    <source>
        <dbReference type="SAM" id="Phobius"/>
    </source>
</evidence>